<protein>
    <recommendedName>
        <fullName evidence="6">ECM-binding protein homolog</fullName>
    </recommendedName>
</protein>
<feature type="signal peptide" evidence="3">
    <location>
        <begin position="1"/>
        <end position="22"/>
    </location>
</feature>
<gene>
    <name evidence="4" type="ORF">NCTC10183_00084</name>
</gene>
<dbReference type="EMBL" id="LR214950">
    <property type="protein sequence ID" value="VEU58328.1"/>
    <property type="molecule type" value="Genomic_DNA"/>
</dbReference>
<feature type="coiled-coil region" evidence="1">
    <location>
        <begin position="1070"/>
        <end position="1111"/>
    </location>
</feature>
<feature type="coiled-coil region" evidence="1">
    <location>
        <begin position="625"/>
        <end position="664"/>
    </location>
</feature>
<dbReference type="Proteomes" id="UP000290568">
    <property type="component" value="Chromosome"/>
</dbReference>
<feature type="region of interest" description="Disordered" evidence="2">
    <location>
        <begin position="1171"/>
        <end position="1196"/>
    </location>
</feature>
<feature type="coiled-coil region" evidence="1">
    <location>
        <begin position="230"/>
        <end position="304"/>
    </location>
</feature>
<keyword evidence="5" id="KW-1185">Reference proteome</keyword>
<organism evidence="4 5">
    <name type="scientific">Mycoplasmopsis gallinacea</name>
    <dbReference type="NCBI Taxonomy" id="29556"/>
    <lineage>
        <taxon>Bacteria</taxon>
        <taxon>Bacillati</taxon>
        <taxon>Mycoplasmatota</taxon>
        <taxon>Mycoplasmoidales</taxon>
        <taxon>Metamycoplasmataceae</taxon>
        <taxon>Mycoplasmopsis</taxon>
    </lineage>
</organism>
<evidence type="ECO:0000313" key="5">
    <source>
        <dbReference type="Proteomes" id="UP000290568"/>
    </source>
</evidence>
<dbReference type="PANTHER" id="PTHR23159">
    <property type="entry name" value="CENTROSOMAL PROTEIN 2"/>
    <property type="match status" value="1"/>
</dbReference>
<feature type="coiled-coil region" evidence="1">
    <location>
        <begin position="1575"/>
        <end position="1612"/>
    </location>
</feature>
<sequence length="2861" mass="325184">MSNKTKKIIGGVAAAAAVAAAASTMHLVFIKETMGLDPNSALVTLSYSYSAMEQASKSNYFKDKISSESFENIKNYNVVLNNKSLTDREKIKTMSDSLNKLAQELSNAFSPNMPKADYLILKDILEKQRNLLRETTLKSNFSLGPTIELEKAFARYESDPSYNISEALAQYQRKLQEELAKQNGYLQVADELVAKAREFEKTFPYPNLKNDLLESVDSLEKYSNEYEFTLNDLETKEIVVQNKLNKLEELKQRLDKKINTGDSLVDKANQLLNSDINPKLKQEIQDAINQYNNVKNNLNSEADLDEAIQNLQTTLLKESDYRKSPEELKKAIKDFVATEQLDIFDDLFRKDLPDLDNLPSDVESLANLKKQINDKYNSLKALEDEFKDLEAQIDDAYDKKFLSDIDKLKLDNLEDKFRKAASKEEAQKILDEMKKVFDKAVSDSKIMMDELDNLRNDIKWLKDQENLKPNISSDLDELENKIDATKNLGTIPVAELKQIYKAWSNELKNDYLDQAQNLNSQIQALKDLYNNDPSDYAADMLAQIADFDDLTKKLSSATDPITISNLKDAIEKMNDFLTIKPVVDQYIDVQKLIDEKKDHLDDIFNVHNDPNYVPTEVEKVFATNLDNFKKQAETLKNSLNAENADQAKAALEEIAIKVQENTEKALIAKDSIDAMDRSDNLLAKANTLVDKPQKEMQDVASKKAALDAILKDPNTTKEQLKQAHEALSAANDKLANAISEKEQNKMFNDLKKKINETFPNTKTSNPLTPIEKALLDKLDSIKEAYERDKTNPENIDKTKEDLAKLEQLLPSLKDLQDTQLKALKPAIIDTEESPNKGAYSAEELPKANEIENKISDLIDGIKSDNIPNSSEVAELNNDALNEVNALKVAKAKDNIVALNNLIQNNKVNNPTTEEENKINEGIKAVDDFVQDALANKNQASDIELAEEKVAAFNPLVDELKKAADLMNQLIADQGNTDKNQKLIDQIKEAIKNNGINLADSPSEIKAKTDALKDFLVKEEAKKELNNSVKEDVQAVLDQIKDKAIQVQLVNDLEQLKHEAELLLESRIATAEEIKAKNDEILAKLSDIQNEIRKNEESYQQKVDKIEALKKKIDPKYADKQNLPESEKPYYLKAIDEYNALKDDPITTLQDLDDMHDKIQFEFDRDEAIKSTQRLKSDVAPNADDSNNPYNELTSDSKSGYASVKKAVDLFTDNVLTELNDPKNTFSNYDPVATKEKVDSATQLFDVQRLVAKKILLLKEELAKEQTRGSDRDKLESDINLLNDMLSNSLVNFTDSKQDIENKKSVLDEQFEEYKTFEIKRDESLGFIQRLREKTEDAIGAYDPNGLTNLNGVYDTFLDQVNKASTLDTFESVNEKVKLFENKLPAITEFAKAVKVANDDFLSKNSDSAFSKSLNTELTRLINEGEALVVEQSDNSEAINAKTVEINKYLERLAVIKEIHEIIEKTRKANEDINYYVYNGQDSEIKKTEVDNWLDKIQQDAFNEKSKDELDKIKIRAEKAQEVVTKYKEISEQIQTYKNLTNTFEGNEVDAKLLIQALWQNTAKKPYSQDKDNVEITNVINNLDDKNAQIQNLNDERKALNNLIEEYKNDSTNGLENIDLKNNHLDLYNALKKRVDDLYKNKVLKSTSLSDLTSATITVDDYKKIIEQTLQNKFIDLSTIVKKAEEKISSNVSTDTEVNKEIESLSAEIKKAKAGFLTFTTNDQISKLIDSIKIKMLKIEILVDYQKIKETIQTSSLSQTDKAPINALLNQFLTEFKAQTGDDSEKLKAIKDKYLSRALNDSYISVTGESDSIDASKNNIVLQAFEDSKELRRRIDLANYYYNERQQGDNSNIIDTPRSKELYAELKVIIDSAEQVIAANPNDENAKAHKAYELEEKIDEIRTEKLNQVKALLVQTEKLSSEITTQSWSATSSYQTKAINDLKTITENNGTANTKLPENITIKDVNLKIYYANKEFENQKEKNWNEQQATLAEEIKKLDKLIDAFSSSNIRSSIDIKDEEYNALISVKNKLVSRSALTYSELSKLTTEAFKEQYPSNSVDASESLFTQEVKVILGESKTQIKAAINKFNQIYSDNMKKYIGKEDSSKGIIRDFRDTISPFIASEDEQQASLFKQLGMTEIINIFNNKFNVAYNAFLGIEGASTEETNYNTLVSTTDPLVMMNKAGSLYDLKGLMKELVEQIQKDFKGLYSSRANLNEIITDLSSSNKIDTAYWAINTLYSDAYNSYKQNVDDIKPDFVNLSSKLEANPDETLDQLKSRQNEYAKTEAKKIVDTINQSKKFFTWLEDNLTDAELNKLKEETDTTKFNRDKSDVFVNKPRKLLLLNDVVNKFTEITPEDSIRYNDFTTRIDSLGNDSSVTEIDITNSRELMNLFSQFKFTSKDLQNQFNSDNLRVIIKRRSDASWYKLEDQSTDYSSTKVLFDVVYRFTPRNVQNFDNFTITEFKSDKLLIKFKTTSTFEIQSGRSVFVSNQNGTDKFGSENKQTVIKIKDTGWYNAQTSDEELLNKFWSGLKEQVFYPGSTQGVLSISNLDYEKAAKASSPDQLTGDDNKVAKLIKEGKLGLKISAPVSNAFSGSWTNIISSNNGWYKVYLNDSTHEMIVFGIYPSKPISLETNTTLTSKYGDVFNNNDITRSMPQVEVFKWSFKFEIDNSTKEVKSYINGLESRNYTKVRNFQDSSYNSIGNSPEIWTADNFAKFVYDNDLIFDKNVSNDSNGIYTVQKFDFKLPSNFSMNSINSFYITHNGQNAIKYIVNGQDPIFTSSFRNSDDKSYFFFGLDRLGGKLIVNGVARSVQDLKSISWVYNEQIQVTRPDNRIVALGTDTIYNILSIPYQSTIREFKFKIKD</sequence>
<evidence type="ECO:0000313" key="4">
    <source>
        <dbReference type="EMBL" id="VEU58328.1"/>
    </source>
</evidence>
<evidence type="ECO:0000256" key="3">
    <source>
        <dbReference type="SAM" id="SignalP"/>
    </source>
</evidence>
<keyword evidence="3" id="KW-0732">Signal</keyword>
<feature type="coiled-coil region" evidence="1">
    <location>
        <begin position="1502"/>
        <end position="1529"/>
    </location>
</feature>
<accession>A0A449A243</accession>
<keyword evidence="1" id="KW-0175">Coiled coil</keyword>
<evidence type="ECO:0000256" key="2">
    <source>
        <dbReference type="SAM" id="MobiDB-lite"/>
    </source>
</evidence>
<proteinExistence type="predicted"/>
<dbReference type="RefSeq" id="WP_129620015.1">
    <property type="nucleotide sequence ID" value="NZ_LR214950.1"/>
</dbReference>
<evidence type="ECO:0008006" key="6">
    <source>
        <dbReference type="Google" id="ProtNLM"/>
    </source>
</evidence>
<name>A0A449A243_9BACT</name>
<feature type="chain" id="PRO_5019015637" description="ECM-binding protein homolog" evidence="3">
    <location>
        <begin position="23"/>
        <end position="2861"/>
    </location>
</feature>
<feature type="coiled-coil region" evidence="1">
    <location>
        <begin position="444"/>
        <end position="532"/>
    </location>
</feature>
<dbReference type="OrthoDB" id="401267at2"/>
<feature type="coiled-coil region" evidence="1">
    <location>
        <begin position="717"/>
        <end position="744"/>
    </location>
</feature>
<dbReference type="PANTHER" id="PTHR23159:SF31">
    <property type="entry name" value="CENTROSOME-ASSOCIATED PROTEIN CEP250 ISOFORM X1"/>
    <property type="match status" value="1"/>
</dbReference>
<evidence type="ECO:0000256" key="1">
    <source>
        <dbReference type="SAM" id="Coils"/>
    </source>
</evidence>
<feature type="compositionally biased region" description="Polar residues" evidence="2">
    <location>
        <begin position="1183"/>
        <end position="1196"/>
    </location>
</feature>
<feature type="coiled-coil region" evidence="1">
    <location>
        <begin position="362"/>
        <end position="399"/>
    </location>
</feature>
<reference evidence="4 5" key="1">
    <citation type="submission" date="2019-01" db="EMBL/GenBank/DDBJ databases">
        <authorList>
            <consortium name="Pathogen Informatics"/>
        </authorList>
    </citation>
    <scope>NUCLEOTIDE SEQUENCE [LARGE SCALE GENOMIC DNA]</scope>
    <source>
        <strain evidence="4 5">NCTC10183</strain>
    </source>
</reference>